<dbReference type="GO" id="GO:0006508">
    <property type="term" value="P:proteolysis"/>
    <property type="evidence" value="ECO:0007669"/>
    <property type="project" value="UniProtKB-KW"/>
</dbReference>
<sequence>MVARMVHYNSVESPYFDPNAANRDLEISLARLDHLRGHVEGDFNDSKVRTEIISRPLIPVFLVYLQVGEPPQEQAVAMDTGSSLFWVHCVPNHGEVDPIYKIYNPANSKSYAEELICSQYCDEAAFVNCVQLASRCYYYTKYLAGDTRGFLGRDSIVFKPFYDNQSTIDNGVFGCARKSSDFLGKYNGVLGLGTFKVSLVSQVGARKLGPRKFSYCIGNLSDPFYKDNVLFIGENIKFDGQTAPLYLEGGHYAVNLEGISFGGRLLDIDKKLLWRSDATHTGGAIIDSGSSVSFLQSIAYYKLEETILDFIGDKMERSDDISSEGVLRLCFKGNLYRDFQDFPLVTFHFENEATLNLGVESLFTLLQPNLTCLNVVDAYLKDLDHSLLGVRLQQYHYVSFDVQNKQVGFRRMDCRALRHICLICGDEEISLRKDEMLM</sequence>
<evidence type="ECO:0000256" key="6">
    <source>
        <dbReference type="PIRSR" id="PIRSR601461-1"/>
    </source>
</evidence>
<evidence type="ECO:0000256" key="2">
    <source>
        <dbReference type="ARBA" id="ARBA00022670"/>
    </source>
</evidence>
<reference evidence="8" key="1">
    <citation type="journal article" date="2025" name="Foods">
        <title>Unveiling the Microbial Signatures of Arabica Coffee Cherries: Insights into Ripeness Specific Diversity, Functional Traits, and Implications for Quality and Safety.</title>
        <authorList>
            <consortium name="RefSeq"/>
            <person name="Tenea G.N."/>
            <person name="Cifuentes V."/>
            <person name="Reyes P."/>
            <person name="Cevallos-Vallejos M."/>
        </authorList>
    </citation>
    <scope>NUCLEOTIDE SEQUENCE [LARGE SCALE GENOMIC DNA]</scope>
</reference>
<gene>
    <name evidence="9" type="primary">LOC113696829</name>
</gene>
<dbReference type="Pfam" id="PF14541">
    <property type="entry name" value="TAXi_C"/>
    <property type="match status" value="1"/>
</dbReference>
<feature type="active site" evidence="6">
    <location>
        <position position="287"/>
    </location>
</feature>
<protein>
    <submittedName>
        <fullName evidence="9">Aspartyl protease UND-like</fullName>
    </submittedName>
</protein>
<dbReference type="AlphaFoldDB" id="A0A6P6T115"/>
<feature type="active site" evidence="6">
    <location>
        <position position="79"/>
    </location>
</feature>
<feature type="domain" description="Peptidase A1" evidence="7">
    <location>
        <begin position="61"/>
        <end position="410"/>
    </location>
</feature>
<organism evidence="8 9">
    <name type="scientific">Coffea arabica</name>
    <name type="common">Arabian coffee</name>
    <dbReference type="NCBI Taxonomy" id="13443"/>
    <lineage>
        <taxon>Eukaryota</taxon>
        <taxon>Viridiplantae</taxon>
        <taxon>Streptophyta</taxon>
        <taxon>Embryophyta</taxon>
        <taxon>Tracheophyta</taxon>
        <taxon>Spermatophyta</taxon>
        <taxon>Magnoliopsida</taxon>
        <taxon>eudicotyledons</taxon>
        <taxon>Gunneridae</taxon>
        <taxon>Pentapetalae</taxon>
        <taxon>asterids</taxon>
        <taxon>lamiids</taxon>
        <taxon>Gentianales</taxon>
        <taxon>Rubiaceae</taxon>
        <taxon>Ixoroideae</taxon>
        <taxon>Gardenieae complex</taxon>
        <taxon>Bertiereae - Coffeeae clade</taxon>
        <taxon>Coffeeae</taxon>
        <taxon>Coffea</taxon>
    </lineage>
</organism>
<dbReference type="Proteomes" id="UP001652660">
    <property type="component" value="Chromosome 6e"/>
</dbReference>
<evidence type="ECO:0000256" key="4">
    <source>
        <dbReference type="ARBA" id="ARBA00022801"/>
    </source>
</evidence>
<dbReference type="SUPFAM" id="SSF50630">
    <property type="entry name" value="Acid proteases"/>
    <property type="match status" value="1"/>
</dbReference>
<dbReference type="GO" id="GO:0005576">
    <property type="term" value="C:extracellular region"/>
    <property type="evidence" value="ECO:0007669"/>
    <property type="project" value="TreeGrafter"/>
</dbReference>
<dbReference type="PANTHER" id="PTHR47967:SF14">
    <property type="entry name" value="EUKARYOTIC ASPARTYL PROTEASE FAMILY PROTEIN"/>
    <property type="match status" value="1"/>
</dbReference>
<dbReference type="OrthoDB" id="2747330at2759"/>
<evidence type="ECO:0000256" key="1">
    <source>
        <dbReference type="ARBA" id="ARBA00007447"/>
    </source>
</evidence>
<keyword evidence="3" id="KW-0064">Aspartyl protease</keyword>
<proteinExistence type="inferred from homology"/>
<dbReference type="InterPro" id="IPR032861">
    <property type="entry name" value="TAXi_N"/>
</dbReference>
<dbReference type="CDD" id="cd05476">
    <property type="entry name" value="pepsin_A_like_plant"/>
    <property type="match status" value="1"/>
</dbReference>
<comment type="similarity">
    <text evidence="1">Belongs to the peptidase A1 family.</text>
</comment>
<dbReference type="InterPro" id="IPR033121">
    <property type="entry name" value="PEPTIDASE_A1"/>
</dbReference>
<dbReference type="PROSITE" id="PS51767">
    <property type="entry name" value="PEPTIDASE_A1"/>
    <property type="match status" value="1"/>
</dbReference>
<reference evidence="9" key="2">
    <citation type="submission" date="2025-08" db="UniProtKB">
        <authorList>
            <consortium name="RefSeq"/>
        </authorList>
    </citation>
    <scope>IDENTIFICATION</scope>
    <source>
        <tissue evidence="9">Leaves</tissue>
    </source>
</reference>
<evidence type="ECO:0000313" key="9">
    <source>
        <dbReference type="RefSeq" id="XP_027072014.1"/>
    </source>
</evidence>
<keyword evidence="8" id="KW-1185">Reference proteome</keyword>
<dbReference type="GeneID" id="113696829"/>
<dbReference type="GO" id="GO:0004190">
    <property type="term" value="F:aspartic-type endopeptidase activity"/>
    <property type="evidence" value="ECO:0007669"/>
    <property type="project" value="UniProtKB-KW"/>
</dbReference>
<dbReference type="InterPro" id="IPR051708">
    <property type="entry name" value="Plant_Aspart_Prot_A1"/>
</dbReference>
<keyword evidence="5" id="KW-0325">Glycoprotein</keyword>
<dbReference type="InterPro" id="IPR034161">
    <property type="entry name" value="Pepsin-like_plant"/>
</dbReference>
<dbReference type="InterPro" id="IPR001461">
    <property type="entry name" value="Aspartic_peptidase_A1"/>
</dbReference>
<accession>A0A6P6T115</accession>
<dbReference type="InterPro" id="IPR021109">
    <property type="entry name" value="Peptidase_aspartic_dom_sf"/>
</dbReference>
<dbReference type="PANTHER" id="PTHR47967">
    <property type="entry name" value="OS07G0603500 PROTEIN-RELATED"/>
    <property type="match status" value="1"/>
</dbReference>
<dbReference type="PRINTS" id="PR00792">
    <property type="entry name" value="PEPSIN"/>
</dbReference>
<keyword evidence="4" id="KW-0378">Hydrolase</keyword>
<evidence type="ECO:0000256" key="3">
    <source>
        <dbReference type="ARBA" id="ARBA00022750"/>
    </source>
</evidence>
<dbReference type="RefSeq" id="XP_027072014.1">
    <property type="nucleotide sequence ID" value="XM_027216213.1"/>
</dbReference>
<name>A0A6P6T115_COFAR</name>
<dbReference type="InterPro" id="IPR032799">
    <property type="entry name" value="TAXi_C"/>
</dbReference>
<evidence type="ECO:0000256" key="5">
    <source>
        <dbReference type="ARBA" id="ARBA00023180"/>
    </source>
</evidence>
<keyword evidence="2" id="KW-0645">Protease</keyword>
<dbReference type="Gene3D" id="2.40.70.10">
    <property type="entry name" value="Acid Proteases"/>
    <property type="match status" value="2"/>
</dbReference>
<evidence type="ECO:0000259" key="7">
    <source>
        <dbReference type="PROSITE" id="PS51767"/>
    </source>
</evidence>
<evidence type="ECO:0000313" key="8">
    <source>
        <dbReference type="Proteomes" id="UP001652660"/>
    </source>
</evidence>
<dbReference type="Pfam" id="PF14543">
    <property type="entry name" value="TAXi_N"/>
    <property type="match status" value="1"/>
</dbReference>